<dbReference type="InterPro" id="IPR027417">
    <property type="entry name" value="P-loop_NTPase"/>
</dbReference>
<dbReference type="SUPFAM" id="SSF52540">
    <property type="entry name" value="P-loop containing nucleoside triphosphate hydrolases"/>
    <property type="match status" value="1"/>
</dbReference>
<evidence type="ECO:0000256" key="1">
    <source>
        <dbReference type="ARBA" id="ARBA00005417"/>
    </source>
</evidence>
<evidence type="ECO:0000256" key="4">
    <source>
        <dbReference type="ARBA" id="ARBA00022840"/>
    </source>
</evidence>
<dbReference type="PANTHER" id="PTHR43820">
    <property type="entry name" value="HIGH-AFFINITY BRANCHED-CHAIN AMINO ACID TRANSPORT ATP-BINDING PROTEIN LIVF"/>
    <property type="match status" value="1"/>
</dbReference>
<dbReference type="InterPro" id="IPR003439">
    <property type="entry name" value="ABC_transporter-like_ATP-bd"/>
</dbReference>
<dbReference type="Gene3D" id="3.40.50.300">
    <property type="entry name" value="P-loop containing nucleotide triphosphate hydrolases"/>
    <property type="match status" value="1"/>
</dbReference>
<dbReference type="AlphaFoldDB" id="A0A154IHV4"/>
<dbReference type="InterPro" id="IPR003593">
    <property type="entry name" value="AAA+_ATPase"/>
</dbReference>
<dbReference type="EMBL" id="LVYU01000096">
    <property type="protein sequence ID" value="KZB00201.1"/>
    <property type="molecule type" value="Genomic_DNA"/>
</dbReference>
<evidence type="ECO:0000256" key="3">
    <source>
        <dbReference type="ARBA" id="ARBA00022741"/>
    </source>
</evidence>
<evidence type="ECO:0000259" key="6">
    <source>
        <dbReference type="PROSITE" id="PS50893"/>
    </source>
</evidence>
<accession>A0A154IHV4</accession>
<dbReference type="CDD" id="cd03224">
    <property type="entry name" value="ABC_TM1139_LivF_branched"/>
    <property type="match status" value="1"/>
</dbReference>
<evidence type="ECO:0000256" key="2">
    <source>
        <dbReference type="ARBA" id="ARBA00022448"/>
    </source>
</evidence>
<dbReference type="PROSITE" id="PS50893">
    <property type="entry name" value="ABC_TRANSPORTER_2"/>
    <property type="match status" value="1"/>
</dbReference>
<dbReference type="PANTHER" id="PTHR43820:SF5">
    <property type="entry name" value="HIGH-AFFINITY BRANCHED-CHAIN AMINO ACID TRANSPORT ATP-BINDING PROTEIN"/>
    <property type="match status" value="1"/>
</dbReference>
<keyword evidence="4 7" id="KW-0067">ATP-binding</keyword>
<evidence type="ECO:0000313" key="7">
    <source>
        <dbReference type="EMBL" id="KZB00201.1"/>
    </source>
</evidence>
<dbReference type="RefSeq" id="WP_062942318.1">
    <property type="nucleotide sequence ID" value="NZ_CP171845.1"/>
</dbReference>
<feature type="domain" description="ABC transporter" evidence="6">
    <location>
        <begin position="4"/>
        <end position="233"/>
    </location>
</feature>
<evidence type="ECO:0000256" key="5">
    <source>
        <dbReference type="ARBA" id="ARBA00022970"/>
    </source>
</evidence>
<sequence>MSLLSIRDLDVRHGLLQAVRGVSFDLAKGEVLALVGANGAGKTTLLRSIAGAHLPSSGHVLLNDEDLAAIPSHKRIAKGIALVPEGRRLFSQMTVEENLLLGKSSGRKGEWNIDRVLDAFPNLKPRHHAKTGHLSGGEQQATAIGRALMSNPDILLLDEVSLGLSPLVVDRVYAQLQALLTSGTTIVLVEQDLARAMSVAGRVICMLEGRIVLDRPAAAVTREHVTQAYFGLHRAAGERSAS</sequence>
<name>A0A154IHV4_RHILE</name>
<keyword evidence="2" id="KW-0813">Transport</keyword>
<reference evidence="7" key="1">
    <citation type="submission" date="2016-03" db="EMBL/GenBank/DDBJ databases">
        <title>Microsymbionts genomes from the relict species Vavilovia formosa.</title>
        <authorList>
            <person name="Chirak E."/>
            <person name="Kimeklis A."/>
            <person name="Kopat V."/>
            <person name="Andronov E."/>
        </authorList>
    </citation>
    <scope>NUCLEOTIDE SEQUENCE [LARGE SCALE GENOMIC DNA]</scope>
    <source>
        <strain evidence="7">Vaf12</strain>
    </source>
</reference>
<comment type="caution">
    <text evidence="7">The sequence shown here is derived from an EMBL/GenBank/DDBJ whole genome shotgun (WGS) entry which is preliminary data.</text>
</comment>
<dbReference type="Pfam" id="PF00005">
    <property type="entry name" value="ABC_tran"/>
    <property type="match status" value="1"/>
</dbReference>
<dbReference type="GO" id="GO:0015658">
    <property type="term" value="F:branched-chain amino acid transmembrane transporter activity"/>
    <property type="evidence" value="ECO:0007669"/>
    <property type="project" value="TreeGrafter"/>
</dbReference>
<protein>
    <submittedName>
        <fullName evidence="7">ABC transporter ATP-binding protein</fullName>
    </submittedName>
</protein>
<organism evidence="7">
    <name type="scientific">Rhizobium leguminosarum</name>
    <dbReference type="NCBI Taxonomy" id="384"/>
    <lineage>
        <taxon>Bacteria</taxon>
        <taxon>Pseudomonadati</taxon>
        <taxon>Pseudomonadota</taxon>
        <taxon>Alphaproteobacteria</taxon>
        <taxon>Hyphomicrobiales</taxon>
        <taxon>Rhizobiaceae</taxon>
        <taxon>Rhizobium/Agrobacterium group</taxon>
        <taxon>Rhizobium</taxon>
    </lineage>
</organism>
<dbReference type="GO" id="GO:0015807">
    <property type="term" value="P:L-amino acid transport"/>
    <property type="evidence" value="ECO:0007669"/>
    <property type="project" value="TreeGrafter"/>
</dbReference>
<dbReference type="InterPro" id="IPR052156">
    <property type="entry name" value="BCAA_Transport_ATP-bd_LivF"/>
</dbReference>
<gene>
    <name evidence="7" type="ORF">A4A59_19120</name>
</gene>
<dbReference type="SMART" id="SM00382">
    <property type="entry name" value="AAA"/>
    <property type="match status" value="1"/>
</dbReference>
<keyword evidence="5" id="KW-0029">Amino-acid transport</keyword>
<dbReference type="GO" id="GO:0016887">
    <property type="term" value="F:ATP hydrolysis activity"/>
    <property type="evidence" value="ECO:0007669"/>
    <property type="project" value="InterPro"/>
</dbReference>
<dbReference type="GO" id="GO:0005524">
    <property type="term" value="F:ATP binding"/>
    <property type="evidence" value="ECO:0007669"/>
    <property type="project" value="UniProtKB-KW"/>
</dbReference>
<proteinExistence type="inferred from homology"/>
<keyword evidence="3" id="KW-0547">Nucleotide-binding</keyword>
<comment type="similarity">
    <text evidence="1">Belongs to the ABC transporter superfamily.</text>
</comment>